<sequence length="168" mass="19207">MPQSHPNPLIVSTATYEALPAHHFLRRPRNILSDPPVALTSEVERLTDARKLLLGYKIPSSQHYDPKGYLTGAFLRFRYLPPKSRADSILMLPAASDEVVKDFGLTAGPLSYYFRRFLDRASRTYPCVWVHGLPITDFFIPPPRRKGRSTKNKTAFRYLVSRKPPPEQ</sequence>
<comment type="caution">
    <text evidence="1">The sequence shown here is derived from an EMBL/GenBank/DDBJ whole genome shotgun (WGS) entry which is preliminary data.</text>
</comment>
<reference evidence="1 2" key="1">
    <citation type="journal article" date="2019" name="Commun. Biol.">
        <title>The bagworm genome reveals a unique fibroin gene that provides high tensile strength.</title>
        <authorList>
            <person name="Kono N."/>
            <person name="Nakamura H."/>
            <person name="Ohtoshi R."/>
            <person name="Tomita M."/>
            <person name="Numata K."/>
            <person name="Arakawa K."/>
        </authorList>
    </citation>
    <scope>NUCLEOTIDE SEQUENCE [LARGE SCALE GENOMIC DNA]</scope>
</reference>
<evidence type="ECO:0000313" key="1">
    <source>
        <dbReference type="EMBL" id="GBP32245.1"/>
    </source>
</evidence>
<proteinExistence type="predicted"/>
<gene>
    <name evidence="1" type="ORF">EVAR_27669_1</name>
</gene>
<dbReference type="EMBL" id="BGZK01000256">
    <property type="protein sequence ID" value="GBP32245.1"/>
    <property type="molecule type" value="Genomic_DNA"/>
</dbReference>
<keyword evidence="2" id="KW-1185">Reference proteome</keyword>
<evidence type="ECO:0000313" key="2">
    <source>
        <dbReference type="Proteomes" id="UP000299102"/>
    </source>
</evidence>
<accession>A0A4C1V1W7</accession>
<name>A0A4C1V1W7_EUMVA</name>
<dbReference type="OrthoDB" id="10050074at2759"/>
<organism evidence="1 2">
    <name type="scientific">Eumeta variegata</name>
    <name type="common">Bagworm moth</name>
    <name type="synonym">Eumeta japonica</name>
    <dbReference type="NCBI Taxonomy" id="151549"/>
    <lineage>
        <taxon>Eukaryota</taxon>
        <taxon>Metazoa</taxon>
        <taxon>Ecdysozoa</taxon>
        <taxon>Arthropoda</taxon>
        <taxon>Hexapoda</taxon>
        <taxon>Insecta</taxon>
        <taxon>Pterygota</taxon>
        <taxon>Neoptera</taxon>
        <taxon>Endopterygota</taxon>
        <taxon>Lepidoptera</taxon>
        <taxon>Glossata</taxon>
        <taxon>Ditrysia</taxon>
        <taxon>Tineoidea</taxon>
        <taxon>Psychidae</taxon>
        <taxon>Oiketicinae</taxon>
        <taxon>Eumeta</taxon>
    </lineage>
</organism>
<dbReference type="AlphaFoldDB" id="A0A4C1V1W7"/>
<protein>
    <submittedName>
        <fullName evidence="1">Uncharacterized protein</fullName>
    </submittedName>
</protein>
<dbReference type="Proteomes" id="UP000299102">
    <property type="component" value="Unassembled WGS sequence"/>
</dbReference>